<evidence type="ECO:0000313" key="3">
    <source>
        <dbReference type="Proteomes" id="UP000037069"/>
    </source>
</evidence>
<dbReference type="Proteomes" id="UP000037069">
    <property type="component" value="Unassembled WGS sequence"/>
</dbReference>
<keyword evidence="1" id="KW-0732">Signal</keyword>
<reference evidence="2 3" key="1">
    <citation type="journal article" date="2015" name="Nat. Commun.">
        <title>Lucilia cuprina genome unlocks parasitic fly biology to underpin future interventions.</title>
        <authorList>
            <person name="Anstead C.A."/>
            <person name="Korhonen P.K."/>
            <person name="Young N.D."/>
            <person name="Hall R.S."/>
            <person name="Jex A.R."/>
            <person name="Murali S.C."/>
            <person name="Hughes D.S."/>
            <person name="Lee S.F."/>
            <person name="Perry T."/>
            <person name="Stroehlein A.J."/>
            <person name="Ansell B.R."/>
            <person name="Breugelmans B."/>
            <person name="Hofmann A."/>
            <person name="Qu J."/>
            <person name="Dugan S."/>
            <person name="Lee S.L."/>
            <person name="Chao H."/>
            <person name="Dinh H."/>
            <person name="Han Y."/>
            <person name="Doddapaneni H.V."/>
            <person name="Worley K.C."/>
            <person name="Muzny D.M."/>
            <person name="Ioannidis P."/>
            <person name="Waterhouse R.M."/>
            <person name="Zdobnov E.M."/>
            <person name="James P.J."/>
            <person name="Bagnall N.H."/>
            <person name="Kotze A.C."/>
            <person name="Gibbs R.A."/>
            <person name="Richards S."/>
            <person name="Batterham P."/>
            <person name="Gasser R.B."/>
        </authorList>
    </citation>
    <scope>NUCLEOTIDE SEQUENCE [LARGE SCALE GENOMIC DNA]</scope>
    <source>
        <strain evidence="2 3">LS</strain>
        <tissue evidence="2">Full body</tissue>
    </source>
</reference>
<dbReference type="EMBL" id="JRES01000714">
    <property type="protein sequence ID" value="KNC29024.1"/>
    <property type="molecule type" value="Genomic_DNA"/>
</dbReference>
<dbReference type="OrthoDB" id="8007968at2759"/>
<evidence type="ECO:0000256" key="1">
    <source>
        <dbReference type="SAM" id="SignalP"/>
    </source>
</evidence>
<dbReference type="AlphaFoldDB" id="A0A0L0CC55"/>
<feature type="signal peptide" evidence="1">
    <location>
        <begin position="1"/>
        <end position="21"/>
    </location>
</feature>
<name>A0A0L0CC55_LUCCU</name>
<dbReference type="OMA" id="CSDSIYR"/>
<keyword evidence="3" id="KW-1185">Reference proteome</keyword>
<proteinExistence type="predicted"/>
<organism evidence="2 3">
    <name type="scientific">Lucilia cuprina</name>
    <name type="common">Green bottle fly</name>
    <name type="synonym">Australian sheep blowfly</name>
    <dbReference type="NCBI Taxonomy" id="7375"/>
    <lineage>
        <taxon>Eukaryota</taxon>
        <taxon>Metazoa</taxon>
        <taxon>Ecdysozoa</taxon>
        <taxon>Arthropoda</taxon>
        <taxon>Hexapoda</taxon>
        <taxon>Insecta</taxon>
        <taxon>Pterygota</taxon>
        <taxon>Neoptera</taxon>
        <taxon>Endopterygota</taxon>
        <taxon>Diptera</taxon>
        <taxon>Brachycera</taxon>
        <taxon>Muscomorpha</taxon>
        <taxon>Oestroidea</taxon>
        <taxon>Calliphoridae</taxon>
        <taxon>Luciliinae</taxon>
        <taxon>Lucilia</taxon>
    </lineage>
</organism>
<accession>A0A0L0CC55</accession>
<gene>
    <name evidence="2" type="ORF">FF38_10157</name>
</gene>
<protein>
    <recommendedName>
        <fullName evidence="4">Folded gastrulation N-terminal domain-containing protein</fullName>
    </recommendedName>
</protein>
<sequence length="265" mass="30771">MAAVKLVLILLLCVEILHVKGIRTNNEEEEPETLDAHIVYDQRQSGKYNIHVVIKDVAIIEMDQNEIADQNYNDDEYYYDEDDLTVKPLITKTTTTTSKPLDTTTTKKTTISSTENESVVPTVSTTFPTTTIKNKIPNNEEHFNMYSLFQQPAVDTKSRSKIEPIYAIEEPTMLQPRHQLDNFNYKMPTLSRDESKLFKNSRIYKVKVRRSHHITPQAMRCRSFQYRDARGNCRSKRSSSGSILKRLFRMLVTLPFNQDEQQIDD</sequence>
<comment type="caution">
    <text evidence="2">The sequence shown here is derived from an EMBL/GenBank/DDBJ whole genome shotgun (WGS) entry which is preliminary data.</text>
</comment>
<evidence type="ECO:0008006" key="4">
    <source>
        <dbReference type="Google" id="ProtNLM"/>
    </source>
</evidence>
<evidence type="ECO:0000313" key="2">
    <source>
        <dbReference type="EMBL" id="KNC29024.1"/>
    </source>
</evidence>
<feature type="chain" id="PRO_5005535852" description="Folded gastrulation N-terminal domain-containing protein" evidence="1">
    <location>
        <begin position="22"/>
        <end position="265"/>
    </location>
</feature>